<evidence type="ECO:0000256" key="3">
    <source>
        <dbReference type="ARBA" id="ARBA00012119"/>
    </source>
</evidence>
<organism evidence="11 12">
    <name type="scientific">Euroglyphus maynei</name>
    <name type="common">Mayne's house dust mite</name>
    <dbReference type="NCBI Taxonomy" id="6958"/>
    <lineage>
        <taxon>Eukaryota</taxon>
        <taxon>Metazoa</taxon>
        <taxon>Ecdysozoa</taxon>
        <taxon>Arthropoda</taxon>
        <taxon>Chelicerata</taxon>
        <taxon>Arachnida</taxon>
        <taxon>Acari</taxon>
        <taxon>Acariformes</taxon>
        <taxon>Sarcoptiformes</taxon>
        <taxon>Astigmata</taxon>
        <taxon>Psoroptidia</taxon>
        <taxon>Analgoidea</taxon>
        <taxon>Pyroglyphidae</taxon>
        <taxon>Pyroglyphinae</taxon>
        <taxon>Euroglyphus</taxon>
    </lineage>
</organism>
<comment type="caution">
    <text evidence="11">The sequence shown here is derived from an EMBL/GenBank/DDBJ whole genome shotgun (WGS) entry which is preliminary data.</text>
</comment>
<dbReference type="GO" id="GO:0005829">
    <property type="term" value="C:cytosol"/>
    <property type="evidence" value="ECO:0007669"/>
    <property type="project" value="TreeGrafter"/>
</dbReference>
<comment type="pathway">
    <text evidence="1 9">Purine metabolism; AMP biosynthesis via salvage pathway; AMP from adenosine: step 1/1.</text>
</comment>
<dbReference type="AlphaFoldDB" id="A0A1Y3BCB2"/>
<protein>
    <recommendedName>
        <fullName evidence="3 9">Adenosine kinase</fullName>
        <shortName evidence="9">AK</shortName>
        <ecNumber evidence="3 9">2.7.1.20</ecNumber>
    </recommendedName>
    <alternativeName>
        <fullName evidence="9">Adenosine 5'-phosphotransferase</fullName>
    </alternativeName>
</protein>
<comment type="function">
    <text evidence="9">ATP dependent phosphorylation of adenosine and other related nucleoside analogs to monophosphate derivatives.</text>
</comment>
<keyword evidence="9" id="KW-0539">Nucleus</keyword>
<dbReference type="UniPathway" id="UPA00588">
    <property type="reaction ID" value="UER00659"/>
</dbReference>
<evidence type="ECO:0000256" key="5">
    <source>
        <dbReference type="ARBA" id="ARBA00022726"/>
    </source>
</evidence>
<keyword evidence="7 9" id="KW-0418">Kinase</keyword>
<comment type="catalytic activity">
    <reaction evidence="9">
        <text>adenosine + ATP = AMP + ADP + H(+)</text>
        <dbReference type="Rhea" id="RHEA:20824"/>
        <dbReference type="ChEBI" id="CHEBI:15378"/>
        <dbReference type="ChEBI" id="CHEBI:16335"/>
        <dbReference type="ChEBI" id="CHEBI:30616"/>
        <dbReference type="ChEBI" id="CHEBI:456215"/>
        <dbReference type="ChEBI" id="CHEBI:456216"/>
        <dbReference type="EC" id="2.7.1.20"/>
    </reaction>
</comment>
<dbReference type="Proteomes" id="UP000194236">
    <property type="component" value="Unassembled WGS sequence"/>
</dbReference>
<dbReference type="PANTHER" id="PTHR45769:SF3">
    <property type="entry name" value="ADENOSINE KINASE"/>
    <property type="match status" value="1"/>
</dbReference>
<evidence type="ECO:0000313" key="11">
    <source>
        <dbReference type="EMBL" id="OTF78540.1"/>
    </source>
</evidence>
<evidence type="ECO:0000256" key="4">
    <source>
        <dbReference type="ARBA" id="ARBA00022679"/>
    </source>
</evidence>
<dbReference type="Pfam" id="PF00294">
    <property type="entry name" value="PfkB"/>
    <property type="match status" value="1"/>
</dbReference>
<evidence type="ECO:0000256" key="8">
    <source>
        <dbReference type="ARBA" id="ARBA00022840"/>
    </source>
</evidence>
<keyword evidence="9" id="KW-0460">Magnesium</keyword>
<feature type="domain" description="Carbohydrate kinase PfkB" evidence="10">
    <location>
        <begin position="55"/>
        <end position="255"/>
    </location>
</feature>
<dbReference type="GO" id="GO:0006144">
    <property type="term" value="P:purine nucleobase metabolic process"/>
    <property type="evidence" value="ECO:0007669"/>
    <property type="project" value="TreeGrafter"/>
</dbReference>
<comment type="subcellular location">
    <subcellularLocation>
        <location evidence="9">Nucleus</location>
    </subcellularLocation>
</comment>
<gene>
    <name evidence="11" type="ORF">BLA29_008169</name>
</gene>
<reference evidence="11 12" key="1">
    <citation type="submission" date="2017-03" db="EMBL/GenBank/DDBJ databases">
        <title>Genome Survey of Euroglyphus maynei.</title>
        <authorList>
            <person name="Arlian L.G."/>
            <person name="Morgan M.S."/>
            <person name="Rider S.D."/>
        </authorList>
    </citation>
    <scope>NUCLEOTIDE SEQUENCE [LARGE SCALE GENOMIC DNA]</scope>
    <source>
        <strain evidence="11">Arlian Lab</strain>
        <tissue evidence="11">Whole body</tissue>
    </source>
</reference>
<comment type="cofactor">
    <cofactor evidence="9">
        <name>Mg(2+)</name>
        <dbReference type="ChEBI" id="CHEBI:18420"/>
    </cofactor>
    <text evidence="9">Binds 3 Mg(2+) ions per subunit.</text>
</comment>
<dbReference type="InterPro" id="IPR001805">
    <property type="entry name" value="Adenokinase"/>
</dbReference>
<dbReference type="GO" id="GO:0005524">
    <property type="term" value="F:ATP binding"/>
    <property type="evidence" value="ECO:0007669"/>
    <property type="project" value="UniProtKB-UniRule"/>
</dbReference>
<dbReference type="PANTHER" id="PTHR45769">
    <property type="entry name" value="ADENOSINE KINASE"/>
    <property type="match status" value="1"/>
</dbReference>
<evidence type="ECO:0000256" key="7">
    <source>
        <dbReference type="ARBA" id="ARBA00022777"/>
    </source>
</evidence>
<dbReference type="GO" id="GO:0006166">
    <property type="term" value="P:purine ribonucleoside salvage"/>
    <property type="evidence" value="ECO:0007669"/>
    <property type="project" value="UniProtKB-KW"/>
</dbReference>
<dbReference type="OrthoDB" id="432447at2759"/>
<dbReference type="EC" id="2.7.1.20" evidence="3 9"/>
<evidence type="ECO:0000256" key="2">
    <source>
        <dbReference type="ARBA" id="ARBA00010688"/>
    </source>
</evidence>
<evidence type="ECO:0000313" key="12">
    <source>
        <dbReference type="Proteomes" id="UP000194236"/>
    </source>
</evidence>
<keyword evidence="12" id="KW-1185">Reference proteome</keyword>
<dbReference type="GO" id="GO:0005634">
    <property type="term" value="C:nucleus"/>
    <property type="evidence" value="ECO:0007669"/>
    <property type="project" value="UniProtKB-SubCell"/>
</dbReference>
<comment type="subunit">
    <text evidence="9">Monomer.</text>
</comment>
<dbReference type="InterPro" id="IPR029056">
    <property type="entry name" value="Ribokinase-like"/>
</dbReference>
<keyword evidence="6 9" id="KW-0547">Nucleotide-binding</keyword>
<keyword evidence="5 9" id="KW-0660">Purine salvage</keyword>
<keyword evidence="4 9" id="KW-0808">Transferase</keyword>
<feature type="non-terminal residue" evidence="11">
    <location>
        <position position="1"/>
    </location>
</feature>
<dbReference type="PRINTS" id="PR00989">
    <property type="entry name" value="ADENOKINASE"/>
</dbReference>
<evidence type="ECO:0000259" key="10">
    <source>
        <dbReference type="Pfam" id="PF00294"/>
    </source>
</evidence>
<name>A0A1Y3BCB2_EURMA</name>
<accession>A0A1Y3BCB2</accession>
<proteinExistence type="inferred from homology"/>
<dbReference type="Gene3D" id="3.40.1190.20">
    <property type="match status" value="1"/>
</dbReference>
<sequence>CHKKKGVCLLICIELNFILFYDHRSVLGLGNPLLDVIATCDEEFLKKYDLEANNAILAEAKHEKLCADLTEKFKVQYLAGGSVQNSMRVAQWFMQRSNVCTFFGCVGQDDFARQMKNKAEEDRLNAVYMVDPETPTGTCACMITQNGKCRSLCAYLGASQKFSIEHVKKNFEYVESARIFYVSGFHLIISLEPTLLLAKHAHEFEHKLFVINLSAPYISQFYSDKLLQVLPYVDLLFGNETEADAFAKIQKWDVSEF</sequence>
<evidence type="ECO:0000256" key="9">
    <source>
        <dbReference type="RuleBase" id="RU368116"/>
    </source>
</evidence>
<evidence type="ECO:0000256" key="6">
    <source>
        <dbReference type="ARBA" id="ARBA00022741"/>
    </source>
</evidence>
<dbReference type="EMBL" id="MUJZ01027440">
    <property type="protein sequence ID" value="OTF78540.1"/>
    <property type="molecule type" value="Genomic_DNA"/>
</dbReference>
<dbReference type="CDD" id="cd01168">
    <property type="entry name" value="adenosine_kinase"/>
    <property type="match status" value="1"/>
</dbReference>
<keyword evidence="8 9" id="KW-0067">ATP-binding</keyword>
<dbReference type="SUPFAM" id="SSF53613">
    <property type="entry name" value="Ribokinase-like"/>
    <property type="match status" value="1"/>
</dbReference>
<dbReference type="GO" id="GO:0004001">
    <property type="term" value="F:adenosine kinase activity"/>
    <property type="evidence" value="ECO:0007669"/>
    <property type="project" value="UniProtKB-UniRule"/>
</dbReference>
<dbReference type="GO" id="GO:0044209">
    <property type="term" value="P:AMP salvage"/>
    <property type="evidence" value="ECO:0007669"/>
    <property type="project" value="UniProtKB-UniRule"/>
</dbReference>
<dbReference type="InterPro" id="IPR011611">
    <property type="entry name" value="PfkB_dom"/>
</dbReference>
<evidence type="ECO:0000256" key="1">
    <source>
        <dbReference type="ARBA" id="ARBA00004801"/>
    </source>
</evidence>
<comment type="similarity">
    <text evidence="2 9">Belongs to the carbohydrate kinase PfkB family.</text>
</comment>